<evidence type="ECO:0000313" key="2">
    <source>
        <dbReference type="EMBL" id="KAJ8398800.1"/>
    </source>
</evidence>
<keyword evidence="3" id="KW-1185">Reference proteome</keyword>
<protein>
    <submittedName>
        <fullName evidence="2">Uncharacterized protein</fullName>
    </submittedName>
</protein>
<comment type="caution">
    <text evidence="2">The sequence shown here is derived from an EMBL/GenBank/DDBJ whole genome shotgun (WGS) entry which is preliminary data.</text>
</comment>
<feature type="region of interest" description="Disordered" evidence="1">
    <location>
        <begin position="45"/>
        <end position="72"/>
    </location>
</feature>
<accession>A0AAD7SA68</accession>
<dbReference type="EMBL" id="JAINUG010000088">
    <property type="protein sequence ID" value="KAJ8398800.1"/>
    <property type="molecule type" value="Genomic_DNA"/>
</dbReference>
<gene>
    <name evidence="2" type="ORF">AAFF_G00419970</name>
</gene>
<sequence length="72" mass="7912">MLQVSFQIQPVRTRSEFDFESSVRDEQPTAAGSPAWAVSSLIEHREPPISAATDKPVGLRSGMRTKSQRPGT</sequence>
<proteinExistence type="predicted"/>
<name>A0AAD7SA68_9TELE</name>
<evidence type="ECO:0000313" key="3">
    <source>
        <dbReference type="Proteomes" id="UP001221898"/>
    </source>
</evidence>
<organism evidence="2 3">
    <name type="scientific">Aldrovandia affinis</name>
    <dbReference type="NCBI Taxonomy" id="143900"/>
    <lineage>
        <taxon>Eukaryota</taxon>
        <taxon>Metazoa</taxon>
        <taxon>Chordata</taxon>
        <taxon>Craniata</taxon>
        <taxon>Vertebrata</taxon>
        <taxon>Euteleostomi</taxon>
        <taxon>Actinopterygii</taxon>
        <taxon>Neopterygii</taxon>
        <taxon>Teleostei</taxon>
        <taxon>Notacanthiformes</taxon>
        <taxon>Halosauridae</taxon>
        <taxon>Aldrovandia</taxon>
    </lineage>
</organism>
<dbReference type="Proteomes" id="UP001221898">
    <property type="component" value="Unassembled WGS sequence"/>
</dbReference>
<reference evidence="2" key="1">
    <citation type="journal article" date="2023" name="Science">
        <title>Genome structures resolve the early diversification of teleost fishes.</title>
        <authorList>
            <person name="Parey E."/>
            <person name="Louis A."/>
            <person name="Montfort J."/>
            <person name="Bouchez O."/>
            <person name="Roques C."/>
            <person name="Iampietro C."/>
            <person name="Lluch J."/>
            <person name="Castinel A."/>
            <person name="Donnadieu C."/>
            <person name="Desvignes T."/>
            <person name="Floi Bucao C."/>
            <person name="Jouanno E."/>
            <person name="Wen M."/>
            <person name="Mejri S."/>
            <person name="Dirks R."/>
            <person name="Jansen H."/>
            <person name="Henkel C."/>
            <person name="Chen W.J."/>
            <person name="Zahm M."/>
            <person name="Cabau C."/>
            <person name="Klopp C."/>
            <person name="Thompson A.W."/>
            <person name="Robinson-Rechavi M."/>
            <person name="Braasch I."/>
            <person name="Lecointre G."/>
            <person name="Bobe J."/>
            <person name="Postlethwait J.H."/>
            <person name="Berthelot C."/>
            <person name="Roest Crollius H."/>
            <person name="Guiguen Y."/>
        </authorList>
    </citation>
    <scope>NUCLEOTIDE SEQUENCE</scope>
    <source>
        <strain evidence="2">NC1722</strain>
    </source>
</reference>
<evidence type="ECO:0000256" key="1">
    <source>
        <dbReference type="SAM" id="MobiDB-lite"/>
    </source>
</evidence>
<dbReference type="AlphaFoldDB" id="A0AAD7SA68"/>